<proteinExistence type="predicted"/>
<sequence length="476" mass="56879">MLSVFIKEQKRYSQDDLKNLFKCSEEKIVHYINILKEYSIIRTVKKNNKQKDITDLVEEDIEISVSQKFNDDYYYIFKYVGITIVENMVLKIYPKYIDSTDEPIKELKQILSVLEKYNSKEQIIKIFNNSEDNNYSFNYLALLLFFINDYYDNDLYSNDINITEENGNGEINWDRTINDGFSIIKGNKPYYLNYYTNKRISNNLDYFRQLHAWIISMCSKELKNADLLYLFNIEEIELSNYNLDDFGDIDYILYRIENELDKQFNTRKIYLLKAMYAYISKKGNFDNISYFSTYGTANFNLVWEEVIAVIFDNQLYSPLYKLNIENNNYTKDDEKKLIDLIEKPIWKLNNTSSFLADTLKPDTITFQDNIMYIYDAKYYKLLIKNNKIINQPGIESITKQYLYHLAYKKFIEKHNITKVENYFVLPIENKNLSNHFNVSLEMMNELDLPSIEVIFIEASVAFDHYLKNKIYAIKNK</sequence>
<dbReference type="Proteomes" id="UP001208364">
    <property type="component" value="Unassembled WGS sequence"/>
</dbReference>
<dbReference type="Pfam" id="PF09563">
    <property type="entry name" value="RE_LlaJI"/>
    <property type="match status" value="1"/>
</dbReference>
<keyword evidence="1" id="KW-0540">Nuclease</keyword>
<dbReference type="GO" id="GO:0016787">
    <property type="term" value="F:hydrolase activity"/>
    <property type="evidence" value="ECO:0007669"/>
    <property type="project" value="UniProtKB-KW"/>
</dbReference>
<protein>
    <submittedName>
        <fullName evidence="1">LlaJI family restriction endonuclease</fullName>
        <ecNumber evidence="1">3.1.21.-</ecNumber>
    </submittedName>
</protein>
<dbReference type="InterPro" id="IPR018579">
    <property type="entry name" value="Restrct_endonuc_II_LlaJI"/>
</dbReference>
<dbReference type="GO" id="GO:0004519">
    <property type="term" value="F:endonuclease activity"/>
    <property type="evidence" value="ECO:0007669"/>
    <property type="project" value="UniProtKB-KW"/>
</dbReference>
<dbReference type="EC" id="3.1.21.-" evidence="1"/>
<name>A0ABT2SUA3_9FIRM</name>
<comment type="caution">
    <text evidence="1">The sequence shown here is derived from an EMBL/GenBank/DDBJ whole genome shotgun (WGS) entry which is preliminary data.</text>
</comment>
<gene>
    <name evidence="1" type="ORF">OCV55_06855</name>
</gene>
<evidence type="ECO:0000313" key="1">
    <source>
        <dbReference type="EMBL" id="MCU6738398.1"/>
    </source>
</evidence>
<dbReference type="RefSeq" id="WP_147580189.1">
    <property type="nucleotide sequence ID" value="NZ_JAOQJR010000005.1"/>
</dbReference>
<reference evidence="1 2" key="1">
    <citation type="journal article" date="2021" name="ISME Commun">
        <title>Automated analysis of genomic sequences facilitates high-throughput and comprehensive description of bacteria.</title>
        <authorList>
            <person name="Hitch T.C.A."/>
        </authorList>
    </citation>
    <scope>NUCLEOTIDE SEQUENCE [LARGE SCALE GENOMIC DNA]</scope>
    <source>
        <strain evidence="1 2">H4_15</strain>
    </source>
</reference>
<accession>A0ABT2SUA3</accession>
<keyword evidence="1" id="KW-0378">Hydrolase</keyword>
<keyword evidence="1" id="KW-0255">Endonuclease</keyword>
<evidence type="ECO:0000313" key="2">
    <source>
        <dbReference type="Proteomes" id="UP001208364"/>
    </source>
</evidence>
<dbReference type="EMBL" id="JAOQJR010000005">
    <property type="protein sequence ID" value="MCU6738398.1"/>
    <property type="molecule type" value="Genomic_DNA"/>
</dbReference>
<keyword evidence="2" id="KW-1185">Reference proteome</keyword>
<organism evidence="1 2">
    <name type="scientific">[Clostridium] ammoniilyticum</name>
    <dbReference type="NCBI Taxonomy" id="2981784"/>
    <lineage>
        <taxon>Bacteria</taxon>
        <taxon>Bacillati</taxon>
        <taxon>Bacillota</taxon>
        <taxon>Erysipelotrichia</taxon>
        <taxon>Erysipelotrichales</taxon>
        <taxon>Coprobacillaceae</taxon>
        <taxon>Faecalibacillus</taxon>
    </lineage>
</organism>